<dbReference type="Proteomes" id="UP001174934">
    <property type="component" value="Unassembled WGS sequence"/>
</dbReference>
<evidence type="ECO:0000313" key="2">
    <source>
        <dbReference type="EMBL" id="KAK0625474.1"/>
    </source>
</evidence>
<keyword evidence="1" id="KW-0812">Transmembrane</keyword>
<dbReference type="AlphaFoldDB" id="A0AA40C5J8"/>
<comment type="caution">
    <text evidence="2">The sequence shown here is derived from an EMBL/GenBank/DDBJ whole genome shotgun (WGS) entry which is preliminary data.</text>
</comment>
<dbReference type="EMBL" id="JAULSR010000003">
    <property type="protein sequence ID" value="KAK0625474.1"/>
    <property type="molecule type" value="Genomic_DNA"/>
</dbReference>
<protein>
    <submittedName>
        <fullName evidence="2">Uncharacterized protein</fullName>
    </submittedName>
</protein>
<gene>
    <name evidence="2" type="ORF">B0T17DRAFT_617562</name>
</gene>
<accession>A0AA40C5J8</accession>
<keyword evidence="1" id="KW-1133">Transmembrane helix</keyword>
<evidence type="ECO:0000313" key="3">
    <source>
        <dbReference type="Proteomes" id="UP001174934"/>
    </source>
</evidence>
<feature type="transmembrane region" description="Helical" evidence="1">
    <location>
        <begin position="40"/>
        <end position="60"/>
    </location>
</feature>
<keyword evidence="3" id="KW-1185">Reference proteome</keyword>
<name>A0AA40C5J8_9PEZI</name>
<sequence>MKSPSSFLSTALVVASIYIATSEAAFVVAAVGFIPGIGSVLAAGLAGALAGIALAFGALFGRDIDSTDVLGLCDVELAAVTNGRLSVGSDYVVFNNVPRSCLTVIVRYNEFPDISDVVASPPILRRVNCTTAYFGNLETESMSELHALLDAPQARSVIRDTSGIEVVVDTEFLNFLDQVRSNLRPEVD</sequence>
<reference evidence="2" key="1">
    <citation type="submission" date="2023-06" db="EMBL/GenBank/DDBJ databases">
        <title>Genome-scale phylogeny and comparative genomics of the fungal order Sordariales.</title>
        <authorList>
            <consortium name="Lawrence Berkeley National Laboratory"/>
            <person name="Hensen N."/>
            <person name="Bonometti L."/>
            <person name="Westerberg I."/>
            <person name="Brannstrom I.O."/>
            <person name="Guillou S."/>
            <person name="Cros-Aarteil S."/>
            <person name="Calhoun S."/>
            <person name="Haridas S."/>
            <person name="Kuo A."/>
            <person name="Mondo S."/>
            <person name="Pangilinan J."/>
            <person name="Riley R."/>
            <person name="LaButti K."/>
            <person name="Andreopoulos B."/>
            <person name="Lipzen A."/>
            <person name="Chen C."/>
            <person name="Yanf M."/>
            <person name="Daum C."/>
            <person name="Ng V."/>
            <person name="Clum A."/>
            <person name="Steindorff A."/>
            <person name="Ohm R."/>
            <person name="Martin F."/>
            <person name="Silar P."/>
            <person name="Natvig D."/>
            <person name="Lalanne C."/>
            <person name="Gautier V."/>
            <person name="Ament-velasquez S.L."/>
            <person name="Kruys A."/>
            <person name="Hutchinson M.I."/>
            <person name="Powell A.J."/>
            <person name="Barry K."/>
            <person name="Miller A.N."/>
            <person name="Grigoriev I.V."/>
            <person name="Debuchy R."/>
            <person name="Gladieux P."/>
            <person name="Thoren M.H."/>
            <person name="Johannesson H."/>
        </authorList>
    </citation>
    <scope>NUCLEOTIDE SEQUENCE</scope>
    <source>
        <strain evidence="2">SMH3391-2</strain>
    </source>
</reference>
<proteinExistence type="predicted"/>
<organism evidence="2 3">
    <name type="scientific">Bombardia bombarda</name>
    <dbReference type="NCBI Taxonomy" id="252184"/>
    <lineage>
        <taxon>Eukaryota</taxon>
        <taxon>Fungi</taxon>
        <taxon>Dikarya</taxon>
        <taxon>Ascomycota</taxon>
        <taxon>Pezizomycotina</taxon>
        <taxon>Sordariomycetes</taxon>
        <taxon>Sordariomycetidae</taxon>
        <taxon>Sordariales</taxon>
        <taxon>Lasiosphaeriaceae</taxon>
        <taxon>Bombardia</taxon>
    </lineage>
</organism>
<evidence type="ECO:0000256" key="1">
    <source>
        <dbReference type="SAM" id="Phobius"/>
    </source>
</evidence>
<keyword evidence="1" id="KW-0472">Membrane</keyword>